<keyword evidence="8" id="KW-1185">Reference proteome</keyword>
<dbReference type="PANTHER" id="PTHR12196:SF2">
    <property type="entry name" value="DIPHTHINE--AMMONIA LIGASE"/>
    <property type="match status" value="1"/>
</dbReference>
<dbReference type="InterPro" id="IPR014729">
    <property type="entry name" value="Rossmann-like_a/b/a_fold"/>
</dbReference>
<dbReference type="GO" id="GO:0017178">
    <property type="term" value="F:diphthine-ammonia ligase activity"/>
    <property type="evidence" value="ECO:0007669"/>
    <property type="project" value="UniProtKB-EC"/>
</dbReference>
<name>A0A7J9H3Y2_9ROSI</name>
<evidence type="ECO:0000256" key="2">
    <source>
        <dbReference type="ARBA" id="ARBA00018426"/>
    </source>
</evidence>
<evidence type="ECO:0000313" key="8">
    <source>
        <dbReference type="Proteomes" id="UP000593560"/>
    </source>
</evidence>
<protein>
    <recommendedName>
        <fullName evidence="2">Diphthine--ammonia ligase</fullName>
        <ecNumber evidence="1">6.3.1.14</ecNumber>
    </recommendedName>
    <alternativeName>
        <fullName evidence="3">Diphthamide synthase</fullName>
    </alternativeName>
    <alternativeName>
        <fullName evidence="4">Diphthamide synthetase</fullName>
    </alternativeName>
</protein>
<evidence type="ECO:0000256" key="5">
    <source>
        <dbReference type="ARBA" id="ARBA00048108"/>
    </source>
</evidence>
<gene>
    <name evidence="7" type="ORF">Gohar_013845</name>
</gene>
<evidence type="ECO:0000256" key="4">
    <source>
        <dbReference type="ARBA" id="ARBA00031552"/>
    </source>
</evidence>
<comment type="catalytic activity">
    <reaction evidence="5">
        <text>diphthine-[translation elongation factor 2] + NH4(+) + ATP = diphthamide-[translation elongation factor 2] + AMP + diphosphate + H(+)</text>
        <dbReference type="Rhea" id="RHEA:19753"/>
        <dbReference type="Rhea" id="RHEA-COMP:10172"/>
        <dbReference type="Rhea" id="RHEA-COMP:10174"/>
        <dbReference type="ChEBI" id="CHEBI:15378"/>
        <dbReference type="ChEBI" id="CHEBI:16692"/>
        <dbReference type="ChEBI" id="CHEBI:28938"/>
        <dbReference type="ChEBI" id="CHEBI:30616"/>
        <dbReference type="ChEBI" id="CHEBI:33019"/>
        <dbReference type="ChEBI" id="CHEBI:82696"/>
        <dbReference type="ChEBI" id="CHEBI:456215"/>
        <dbReference type="EC" id="6.3.1.14"/>
    </reaction>
</comment>
<dbReference type="AlphaFoldDB" id="A0A7J9H3Y2"/>
<accession>A0A7J9H3Y2</accession>
<reference evidence="7 8" key="1">
    <citation type="journal article" date="2019" name="Genome Biol. Evol.">
        <title>Insights into the evolution of the New World diploid cottons (Gossypium, subgenus Houzingenia) based on genome sequencing.</title>
        <authorList>
            <person name="Grover C.E."/>
            <person name="Arick M.A. 2nd"/>
            <person name="Thrash A."/>
            <person name="Conover J.L."/>
            <person name="Sanders W.S."/>
            <person name="Peterson D.G."/>
            <person name="Frelichowski J.E."/>
            <person name="Scheffler J.A."/>
            <person name="Scheffler B.E."/>
            <person name="Wendel J.F."/>
        </authorList>
    </citation>
    <scope>NUCLEOTIDE SEQUENCE [LARGE SCALE GENOMIC DNA]</scope>
    <source>
        <strain evidence="7">0</strain>
        <tissue evidence="7">Leaf</tissue>
    </source>
</reference>
<dbReference type="Pfam" id="PF01902">
    <property type="entry name" value="Diphthami_syn_2"/>
    <property type="match status" value="1"/>
</dbReference>
<dbReference type="EC" id="6.3.1.14" evidence="1"/>
<dbReference type="OrthoDB" id="686384at2759"/>
<dbReference type="FunFam" id="3.40.50.620:FF:000145">
    <property type="entry name" value="ATP-binding domain containing protein"/>
    <property type="match status" value="1"/>
</dbReference>
<dbReference type="EMBL" id="JABFAD010000007">
    <property type="protein sequence ID" value="MBA0803655.1"/>
    <property type="molecule type" value="Genomic_DNA"/>
</dbReference>
<evidence type="ECO:0000313" key="7">
    <source>
        <dbReference type="EMBL" id="MBA0803655.1"/>
    </source>
</evidence>
<dbReference type="InterPro" id="IPR002761">
    <property type="entry name" value="Diphthami_syn_dom"/>
</dbReference>
<dbReference type="SUPFAM" id="SSF52402">
    <property type="entry name" value="Adenine nucleotide alpha hydrolases-like"/>
    <property type="match status" value="1"/>
</dbReference>
<evidence type="ECO:0000256" key="3">
    <source>
        <dbReference type="ARBA" id="ARBA00029814"/>
    </source>
</evidence>
<feature type="domain" description="Diphthamide synthase" evidence="6">
    <location>
        <begin position="96"/>
        <end position="164"/>
    </location>
</feature>
<dbReference type="CDD" id="cd01994">
    <property type="entry name" value="AANH_PF0828-like"/>
    <property type="match status" value="1"/>
</dbReference>
<sequence length="185" mass="20798">MKVVALVSGGKDSCYAMMKCIQYGHQIVAVANLLPADDSVDELDSYMYQTVSRAPNNCKLCRMHGSSIVPKANTRIHKASPLNEHHKLSYQRTPGDEVEDMFILLNEVKKQIPSITAVSSGAIASDYQRLRVESVCSRLGLVSLAYLWKQDQSLLLQEMVICIFGLLCHRLQPWGWTLRSTWAKK</sequence>
<comment type="caution">
    <text evidence="7">The sequence shown here is derived from an EMBL/GenBank/DDBJ whole genome shotgun (WGS) entry which is preliminary data.</text>
</comment>
<dbReference type="GO" id="GO:0017183">
    <property type="term" value="P:protein histidyl modification to diphthamide"/>
    <property type="evidence" value="ECO:0007669"/>
    <property type="project" value="TreeGrafter"/>
</dbReference>
<organism evidence="7 8">
    <name type="scientific">Gossypium harknessii</name>
    <dbReference type="NCBI Taxonomy" id="34285"/>
    <lineage>
        <taxon>Eukaryota</taxon>
        <taxon>Viridiplantae</taxon>
        <taxon>Streptophyta</taxon>
        <taxon>Embryophyta</taxon>
        <taxon>Tracheophyta</taxon>
        <taxon>Spermatophyta</taxon>
        <taxon>Magnoliopsida</taxon>
        <taxon>eudicotyledons</taxon>
        <taxon>Gunneridae</taxon>
        <taxon>Pentapetalae</taxon>
        <taxon>rosids</taxon>
        <taxon>malvids</taxon>
        <taxon>Malvales</taxon>
        <taxon>Malvaceae</taxon>
        <taxon>Malvoideae</taxon>
        <taxon>Gossypium</taxon>
    </lineage>
</organism>
<proteinExistence type="predicted"/>
<evidence type="ECO:0000259" key="6">
    <source>
        <dbReference type="Pfam" id="PF01902"/>
    </source>
</evidence>
<dbReference type="Gene3D" id="3.40.50.620">
    <property type="entry name" value="HUPs"/>
    <property type="match status" value="1"/>
</dbReference>
<evidence type="ECO:0000256" key="1">
    <source>
        <dbReference type="ARBA" id="ARBA00012089"/>
    </source>
</evidence>
<dbReference type="InterPro" id="IPR030662">
    <property type="entry name" value="DPH6/MJ0570"/>
</dbReference>
<dbReference type="PANTHER" id="PTHR12196">
    <property type="entry name" value="DOMAIN OF UNKNOWN FUNCTION 71 DUF71 -CONTAINING PROTEIN"/>
    <property type="match status" value="1"/>
</dbReference>
<dbReference type="Proteomes" id="UP000593560">
    <property type="component" value="Unassembled WGS sequence"/>
</dbReference>